<keyword evidence="2" id="KW-0238">DNA-binding</keyword>
<keyword evidence="1" id="KW-0805">Transcription regulation</keyword>
<evidence type="ECO:0000256" key="2">
    <source>
        <dbReference type="ARBA" id="ARBA00023125"/>
    </source>
</evidence>
<dbReference type="GO" id="GO:0043565">
    <property type="term" value="F:sequence-specific DNA binding"/>
    <property type="evidence" value="ECO:0007669"/>
    <property type="project" value="InterPro"/>
</dbReference>
<dbReference type="PROSITE" id="PS01124">
    <property type="entry name" value="HTH_ARAC_FAMILY_2"/>
    <property type="match status" value="1"/>
</dbReference>
<organism evidence="5 6">
    <name type="scientific">Dactylosporangium sucinum</name>
    <dbReference type="NCBI Taxonomy" id="1424081"/>
    <lineage>
        <taxon>Bacteria</taxon>
        <taxon>Bacillati</taxon>
        <taxon>Actinomycetota</taxon>
        <taxon>Actinomycetes</taxon>
        <taxon>Micromonosporales</taxon>
        <taxon>Micromonosporaceae</taxon>
        <taxon>Dactylosporangium</taxon>
    </lineage>
</organism>
<reference evidence="5" key="2">
    <citation type="submission" date="2020-09" db="EMBL/GenBank/DDBJ databases">
        <authorList>
            <person name="Sun Q."/>
            <person name="Ohkuma M."/>
        </authorList>
    </citation>
    <scope>NUCLEOTIDE SEQUENCE</scope>
    <source>
        <strain evidence="5">JCM 19831</strain>
    </source>
</reference>
<dbReference type="InterPro" id="IPR050204">
    <property type="entry name" value="AraC_XylS_family_regulators"/>
</dbReference>
<dbReference type="PANTHER" id="PTHR46796:SF15">
    <property type="entry name" value="BLL1074 PROTEIN"/>
    <property type="match status" value="1"/>
</dbReference>
<dbReference type="InterPro" id="IPR018060">
    <property type="entry name" value="HTH_AraC"/>
</dbReference>
<keyword evidence="6" id="KW-1185">Reference proteome</keyword>
<accession>A0A917X730</accession>
<dbReference type="Gene3D" id="1.10.10.60">
    <property type="entry name" value="Homeodomain-like"/>
    <property type="match status" value="1"/>
</dbReference>
<dbReference type="AlphaFoldDB" id="A0A917X730"/>
<evidence type="ECO:0000256" key="1">
    <source>
        <dbReference type="ARBA" id="ARBA00023015"/>
    </source>
</evidence>
<dbReference type="InterPro" id="IPR009057">
    <property type="entry name" value="Homeodomain-like_sf"/>
</dbReference>
<dbReference type="RefSeq" id="WP_190257958.1">
    <property type="nucleotide sequence ID" value="NZ_BMPI01000120.1"/>
</dbReference>
<keyword evidence="3" id="KW-0804">Transcription</keyword>
<gene>
    <name evidence="5" type="ORF">GCM10007977_108350</name>
</gene>
<comment type="caution">
    <text evidence="5">The sequence shown here is derived from an EMBL/GenBank/DDBJ whole genome shotgun (WGS) entry which is preliminary data.</text>
</comment>
<dbReference type="SUPFAM" id="SSF46689">
    <property type="entry name" value="Homeodomain-like"/>
    <property type="match status" value="1"/>
</dbReference>
<name>A0A917X730_9ACTN</name>
<dbReference type="EMBL" id="BMPI01000120">
    <property type="protein sequence ID" value="GGM88685.1"/>
    <property type="molecule type" value="Genomic_DNA"/>
</dbReference>
<proteinExistence type="predicted"/>
<evidence type="ECO:0000259" key="4">
    <source>
        <dbReference type="PROSITE" id="PS01124"/>
    </source>
</evidence>
<dbReference type="InterPro" id="IPR046532">
    <property type="entry name" value="DUF6597"/>
</dbReference>
<evidence type="ECO:0000313" key="5">
    <source>
        <dbReference type="EMBL" id="GGM88685.1"/>
    </source>
</evidence>
<evidence type="ECO:0000256" key="3">
    <source>
        <dbReference type="ARBA" id="ARBA00023163"/>
    </source>
</evidence>
<sequence length="280" mass="30242">MSGEHVSWRPAPEVRAFAGAYSGYRQDGPPGEHRGLPSPYVTVVFTIDEPLRIAAHPDPRTPPGSYESLVGGLHTVPAMITHDGRGSGIQIALSPLGARAVLGLPAGELAGADVDGADVFGSFAAELRERVAAAPTWVARFRIVDEMLARRANPAALPPPEVRHAWRRLCAPDGPVALSELTREIGWSQRYLSRRFGVEIGLAPKVAARVARFDRARRLLIAHHGSYGLASLAADCGYYDQAHLTREFTALAGLPPARWWAAEFRNVQAPEDLTPADSRV</sequence>
<protein>
    <submittedName>
        <fullName evidence="5">AraC family transcriptional regulator</fullName>
    </submittedName>
</protein>
<reference evidence="5" key="1">
    <citation type="journal article" date="2014" name="Int. J. Syst. Evol. Microbiol.">
        <title>Complete genome sequence of Corynebacterium casei LMG S-19264T (=DSM 44701T), isolated from a smear-ripened cheese.</title>
        <authorList>
            <consortium name="US DOE Joint Genome Institute (JGI-PGF)"/>
            <person name="Walter F."/>
            <person name="Albersmeier A."/>
            <person name="Kalinowski J."/>
            <person name="Ruckert C."/>
        </authorList>
    </citation>
    <scope>NUCLEOTIDE SEQUENCE</scope>
    <source>
        <strain evidence="5">JCM 19831</strain>
    </source>
</reference>
<dbReference type="Proteomes" id="UP000642070">
    <property type="component" value="Unassembled WGS sequence"/>
</dbReference>
<dbReference type="PANTHER" id="PTHR46796">
    <property type="entry name" value="HTH-TYPE TRANSCRIPTIONAL ACTIVATOR RHAS-RELATED"/>
    <property type="match status" value="1"/>
</dbReference>
<dbReference type="Pfam" id="PF12833">
    <property type="entry name" value="HTH_18"/>
    <property type="match status" value="1"/>
</dbReference>
<feature type="domain" description="HTH araC/xylS-type" evidence="4">
    <location>
        <begin position="175"/>
        <end position="262"/>
    </location>
</feature>
<dbReference type="GO" id="GO:0003700">
    <property type="term" value="F:DNA-binding transcription factor activity"/>
    <property type="evidence" value="ECO:0007669"/>
    <property type="project" value="InterPro"/>
</dbReference>
<dbReference type="Pfam" id="PF20240">
    <property type="entry name" value="DUF6597"/>
    <property type="match status" value="1"/>
</dbReference>
<dbReference type="SMART" id="SM00342">
    <property type="entry name" value="HTH_ARAC"/>
    <property type="match status" value="1"/>
</dbReference>
<evidence type="ECO:0000313" key="6">
    <source>
        <dbReference type="Proteomes" id="UP000642070"/>
    </source>
</evidence>